<evidence type="ECO:0000256" key="2">
    <source>
        <dbReference type="ARBA" id="ARBA00008663"/>
    </source>
</evidence>
<accession>A0A517RLH2</accession>
<dbReference type="SUPFAM" id="SSF50800">
    <property type="entry name" value="PK beta-barrel domain-like"/>
    <property type="match status" value="1"/>
</dbReference>
<evidence type="ECO:0000256" key="6">
    <source>
        <dbReference type="ARBA" id="ARBA00022741"/>
    </source>
</evidence>
<name>A0A517RLH2_9PLAN</name>
<gene>
    <name evidence="13" type="primary">pyk</name>
    <name evidence="13" type="ORF">Pan241w_48410</name>
</gene>
<dbReference type="GO" id="GO:0005524">
    <property type="term" value="F:ATP binding"/>
    <property type="evidence" value="ECO:0007669"/>
    <property type="project" value="UniProtKB-KW"/>
</dbReference>
<dbReference type="InterPro" id="IPR040442">
    <property type="entry name" value="Pyrv_kinase-like_dom_sf"/>
</dbReference>
<comment type="pathway">
    <text evidence="1">Carbohydrate degradation; glycolysis; pyruvate from D-glyceraldehyde 3-phosphate: step 5/5.</text>
</comment>
<dbReference type="KEGG" id="gaz:Pan241w_48410"/>
<dbReference type="EMBL" id="CP036269">
    <property type="protein sequence ID" value="QDT44725.1"/>
    <property type="molecule type" value="Genomic_DNA"/>
</dbReference>
<organism evidence="13 14">
    <name type="scientific">Gimesia alba</name>
    <dbReference type="NCBI Taxonomy" id="2527973"/>
    <lineage>
        <taxon>Bacteria</taxon>
        <taxon>Pseudomonadati</taxon>
        <taxon>Planctomycetota</taxon>
        <taxon>Planctomycetia</taxon>
        <taxon>Planctomycetales</taxon>
        <taxon>Planctomycetaceae</taxon>
        <taxon>Gimesia</taxon>
    </lineage>
</organism>
<keyword evidence="6" id="KW-0547">Nucleotide-binding</keyword>
<evidence type="ECO:0000313" key="14">
    <source>
        <dbReference type="Proteomes" id="UP000317171"/>
    </source>
</evidence>
<evidence type="ECO:0000256" key="3">
    <source>
        <dbReference type="ARBA" id="ARBA00012142"/>
    </source>
</evidence>
<dbReference type="Gene3D" id="2.40.33.10">
    <property type="entry name" value="PK beta-barrel domain-like"/>
    <property type="match status" value="2"/>
</dbReference>
<dbReference type="GO" id="GO:0030955">
    <property type="term" value="F:potassium ion binding"/>
    <property type="evidence" value="ECO:0007669"/>
    <property type="project" value="InterPro"/>
</dbReference>
<dbReference type="Proteomes" id="UP000317171">
    <property type="component" value="Chromosome"/>
</dbReference>
<dbReference type="RefSeq" id="WP_198000100.1">
    <property type="nucleotide sequence ID" value="NZ_CP036269.1"/>
</dbReference>
<protein>
    <recommendedName>
        <fullName evidence="3">pyruvate kinase</fullName>
        <ecNumber evidence="3">2.7.1.40</ecNumber>
    </recommendedName>
</protein>
<evidence type="ECO:0000256" key="9">
    <source>
        <dbReference type="ARBA" id="ARBA00022842"/>
    </source>
</evidence>
<dbReference type="InterPro" id="IPR015813">
    <property type="entry name" value="Pyrv/PenolPyrv_kinase-like_dom"/>
</dbReference>
<evidence type="ECO:0000256" key="8">
    <source>
        <dbReference type="ARBA" id="ARBA00022840"/>
    </source>
</evidence>
<proteinExistence type="inferred from homology"/>
<dbReference type="Pfam" id="PF00224">
    <property type="entry name" value="PK"/>
    <property type="match status" value="2"/>
</dbReference>
<evidence type="ECO:0000256" key="10">
    <source>
        <dbReference type="ARBA" id="ARBA00023152"/>
    </source>
</evidence>
<dbReference type="SUPFAM" id="SSF51621">
    <property type="entry name" value="Phosphoenolpyruvate/pyruvate domain"/>
    <property type="match status" value="1"/>
</dbReference>
<keyword evidence="8" id="KW-0067">ATP-binding</keyword>
<feature type="domain" description="Pyruvate kinase barrel" evidence="12">
    <location>
        <begin position="144"/>
        <end position="229"/>
    </location>
</feature>
<keyword evidence="11 13" id="KW-0670">Pyruvate</keyword>
<dbReference type="GO" id="GO:0000287">
    <property type="term" value="F:magnesium ion binding"/>
    <property type="evidence" value="ECO:0007669"/>
    <property type="project" value="InterPro"/>
</dbReference>
<keyword evidence="4 13" id="KW-0808">Transferase</keyword>
<dbReference type="InterPro" id="IPR015806">
    <property type="entry name" value="Pyrv_Knase_insert_dom_sf"/>
</dbReference>
<evidence type="ECO:0000256" key="7">
    <source>
        <dbReference type="ARBA" id="ARBA00022777"/>
    </source>
</evidence>
<dbReference type="Gene3D" id="3.20.20.60">
    <property type="entry name" value="Phosphoenolpyruvate-binding domains"/>
    <property type="match status" value="2"/>
</dbReference>
<evidence type="ECO:0000256" key="5">
    <source>
        <dbReference type="ARBA" id="ARBA00022723"/>
    </source>
</evidence>
<evidence type="ECO:0000256" key="1">
    <source>
        <dbReference type="ARBA" id="ARBA00004997"/>
    </source>
</evidence>
<keyword evidence="5" id="KW-0479">Metal-binding</keyword>
<evidence type="ECO:0000256" key="11">
    <source>
        <dbReference type="ARBA" id="ARBA00023317"/>
    </source>
</evidence>
<evidence type="ECO:0000259" key="12">
    <source>
        <dbReference type="Pfam" id="PF00224"/>
    </source>
</evidence>
<comment type="similarity">
    <text evidence="2">Belongs to the pyruvate kinase family.</text>
</comment>
<feature type="domain" description="Pyruvate kinase barrel" evidence="12">
    <location>
        <begin position="366"/>
        <end position="588"/>
    </location>
</feature>
<dbReference type="NCBIfam" id="NF011314">
    <property type="entry name" value="PRK14725.1"/>
    <property type="match status" value="1"/>
</dbReference>
<keyword evidence="14" id="KW-1185">Reference proteome</keyword>
<dbReference type="UniPathway" id="UPA00109">
    <property type="reaction ID" value="UER00188"/>
</dbReference>
<dbReference type="AlphaFoldDB" id="A0A517RLH2"/>
<evidence type="ECO:0000256" key="4">
    <source>
        <dbReference type="ARBA" id="ARBA00022679"/>
    </source>
</evidence>
<evidence type="ECO:0000313" key="13">
    <source>
        <dbReference type="EMBL" id="QDT44725.1"/>
    </source>
</evidence>
<dbReference type="GO" id="GO:0016301">
    <property type="term" value="F:kinase activity"/>
    <property type="evidence" value="ECO:0007669"/>
    <property type="project" value="UniProtKB-KW"/>
</dbReference>
<dbReference type="InterPro" id="IPR011037">
    <property type="entry name" value="Pyrv_Knase-like_insert_dom_sf"/>
</dbReference>
<keyword evidence="7 13" id="KW-0418">Kinase</keyword>
<keyword evidence="9" id="KW-0460">Magnesium</keyword>
<reference evidence="13 14" key="1">
    <citation type="submission" date="2019-02" db="EMBL/GenBank/DDBJ databases">
        <title>Deep-cultivation of Planctomycetes and their phenomic and genomic characterization uncovers novel biology.</title>
        <authorList>
            <person name="Wiegand S."/>
            <person name="Jogler M."/>
            <person name="Boedeker C."/>
            <person name="Pinto D."/>
            <person name="Vollmers J."/>
            <person name="Rivas-Marin E."/>
            <person name="Kohn T."/>
            <person name="Peeters S.H."/>
            <person name="Heuer A."/>
            <person name="Rast P."/>
            <person name="Oberbeckmann S."/>
            <person name="Bunk B."/>
            <person name="Jeske O."/>
            <person name="Meyerdierks A."/>
            <person name="Storesund J.E."/>
            <person name="Kallscheuer N."/>
            <person name="Luecker S."/>
            <person name="Lage O.M."/>
            <person name="Pohl T."/>
            <person name="Merkel B.J."/>
            <person name="Hornburger P."/>
            <person name="Mueller R.-W."/>
            <person name="Bruemmer F."/>
            <person name="Labrenz M."/>
            <person name="Spormann A.M."/>
            <person name="Op den Camp H."/>
            <person name="Overmann J."/>
            <person name="Amann R."/>
            <person name="Jetten M.S.M."/>
            <person name="Mascher T."/>
            <person name="Medema M.H."/>
            <person name="Devos D.P."/>
            <person name="Kaster A.-K."/>
            <person name="Ovreas L."/>
            <person name="Rohde M."/>
            <person name="Galperin M.Y."/>
            <person name="Jogler C."/>
        </authorList>
    </citation>
    <scope>NUCLEOTIDE SEQUENCE [LARGE SCALE GENOMIC DNA]</scope>
    <source>
        <strain evidence="13 14">Pan241w</strain>
    </source>
</reference>
<dbReference type="GO" id="GO:0004743">
    <property type="term" value="F:pyruvate kinase activity"/>
    <property type="evidence" value="ECO:0007669"/>
    <property type="project" value="UniProtKB-EC"/>
</dbReference>
<dbReference type="InterPro" id="IPR001697">
    <property type="entry name" value="Pyr_Knase"/>
</dbReference>
<keyword evidence="10" id="KW-0324">Glycolysis</keyword>
<dbReference type="InterPro" id="IPR015793">
    <property type="entry name" value="Pyrv_Knase_brl"/>
</dbReference>
<dbReference type="EC" id="2.7.1.40" evidence="3"/>
<dbReference type="PANTHER" id="PTHR11817">
    <property type="entry name" value="PYRUVATE KINASE"/>
    <property type="match status" value="1"/>
</dbReference>
<sequence>MTLEHSTTSSGLTSEDYEPVLKELATIRSEMVIEADRSRSLLDQVHPCYRESARNLLHYLALRHHDIRPLQIRLAALGLSSLGRAESHVMATVDAVLDVLHRLAGHSPEQSAAEPAAINFATGERLLVEHTETLLGPAVPGRWVRIMVTMPSEAADDYHLVHDLLQQGMDCMRINCAHDDATAWLRMIEHLRRAEKSLGRSCQVIMDLAGPKLRTGPLEPGPAVVKIRPRRDLLGRVTAPARVWLFAETNPQLSPSPADACLPVPEPWLSRLHLDEKIQLTDARGSRRTLTIVDLTDEGCWAEAVQTTYIIPGTILKHEHKLAKAKHREAAVGDIAATENYLTLFQGDQLIITRNLEPGRPATHDSAGEVLTPAQIGCTIPDVFNDVRAGQSIWFDDGKIGGVIEKVDSTRVLVRITQARLSGAKLRADKGINLPESNLSLNALTDKDLEDLAFVAQHADVVEMSFANRAEDVEMLQQHLTTLDGRQPAIVLKIETRRGFENLPDMLLTAMRSPCCGVMIARGDLAVESGFERLAEVQEEILWICEAAHVPVIWATQVLESLAKEGMPSRAEITDAAMGHRAECVMLNKGPHVLHAVRTLDDILRRMQSHQTKKRAMLRELRLATHTPSEKSDATTG</sequence>